<keyword evidence="1" id="KW-0472">Membrane</keyword>
<proteinExistence type="predicted"/>
<dbReference type="EMBL" id="UXUI01013959">
    <property type="protein sequence ID" value="VDD97514.1"/>
    <property type="molecule type" value="Genomic_DNA"/>
</dbReference>
<keyword evidence="3" id="KW-1185">Reference proteome</keyword>
<organism evidence="4">
    <name type="scientific">Enterobius vermicularis</name>
    <name type="common">Human pinworm</name>
    <dbReference type="NCBI Taxonomy" id="51028"/>
    <lineage>
        <taxon>Eukaryota</taxon>
        <taxon>Metazoa</taxon>
        <taxon>Ecdysozoa</taxon>
        <taxon>Nematoda</taxon>
        <taxon>Chromadorea</taxon>
        <taxon>Rhabditida</taxon>
        <taxon>Spirurina</taxon>
        <taxon>Oxyuridomorpha</taxon>
        <taxon>Oxyuroidea</taxon>
        <taxon>Oxyuridae</taxon>
        <taxon>Enterobius</taxon>
    </lineage>
</organism>
<evidence type="ECO:0000313" key="3">
    <source>
        <dbReference type="Proteomes" id="UP000274131"/>
    </source>
</evidence>
<evidence type="ECO:0000313" key="2">
    <source>
        <dbReference type="EMBL" id="VDD97514.1"/>
    </source>
</evidence>
<dbReference type="AlphaFoldDB" id="A0A0N4VQ19"/>
<protein>
    <submittedName>
        <fullName evidence="4">SSD domain-containing protein</fullName>
    </submittedName>
</protein>
<reference evidence="2 3" key="2">
    <citation type="submission" date="2018-10" db="EMBL/GenBank/DDBJ databases">
        <authorList>
            <consortium name="Pathogen Informatics"/>
        </authorList>
    </citation>
    <scope>NUCLEOTIDE SEQUENCE [LARGE SCALE GENOMIC DNA]</scope>
</reference>
<accession>A0A0N4VQ19</accession>
<reference evidence="4" key="1">
    <citation type="submission" date="2017-02" db="UniProtKB">
        <authorList>
            <consortium name="WormBaseParasite"/>
        </authorList>
    </citation>
    <scope>IDENTIFICATION</scope>
</reference>
<evidence type="ECO:0000313" key="4">
    <source>
        <dbReference type="WBParaSite" id="EVEC_0001311101-mRNA-1"/>
    </source>
</evidence>
<evidence type="ECO:0000256" key="1">
    <source>
        <dbReference type="SAM" id="Phobius"/>
    </source>
</evidence>
<gene>
    <name evidence="2" type="ORF">EVEC_LOCUS12265</name>
</gene>
<feature type="transmembrane region" description="Helical" evidence="1">
    <location>
        <begin position="27"/>
        <end position="51"/>
    </location>
</feature>
<keyword evidence="1" id="KW-1133">Transmembrane helix</keyword>
<name>A0A0N4VQ19_ENTVE</name>
<keyword evidence="1" id="KW-0812">Transmembrane</keyword>
<sequence>MSILTTSVSAVLIPLLGKRDPAWFSLLPAMLFVIVAVTPLSMLLLLPLLVIQQLSIMGDDGGDNHDDFDGSCL</sequence>
<dbReference type="WBParaSite" id="EVEC_0001311101-mRNA-1">
    <property type="protein sequence ID" value="EVEC_0001311101-mRNA-1"/>
    <property type="gene ID" value="EVEC_0001311101"/>
</dbReference>
<dbReference type="Proteomes" id="UP000274131">
    <property type="component" value="Unassembled WGS sequence"/>
</dbReference>